<name>A0AAW6NSB1_ENTCL</name>
<dbReference type="InterPro" id="IPR055385">
    <property type="entry name" value="GpJ_HDII-ins2"/>
</dbReference>
<feature type="domain" description="Tip attachment protein J HDII-ins2" evidence="2">
    <location>
        <begin position="92"/>
        <end position="218"/>
    </location>
</feature>
<sequence>MATAIAIKGRKGGSSSSRTPTEQPDDLQSVAKAKILVALGEGEFAGQLTAKDIYLDGTALENADGSQNFSGVTWEFRAGTQAQKYIQGIPGTENEINVGTEVSSATAWTRTFTNTQLSAVRLRLKWPSLFKQEDDGDLVGYSVNYAIDLQTDGGTWQTVLNTSVTGKTTSGYERSHRIDLPQAGSTWTIRLRKITSDSNSAKIGDTMMLQSFTEVIDAKLRYPNTALLYIEFDSSQFNGSIPQIACEPRGRVIRIPDTYDPETRTYSGTWTGTFKWAWTDNPAWIFYDLVVSDRFGLGDRL</sequence>
<dbReference type="RefSeq" id="WP_423739610.1">
    <property type="nucleotide sequence ID" value="NZ_JARJGR010000850.1"/>
</dbReference>
<evidence type="ECO:0000313" key="3">
    <source>
        <dbReference type="EMBL" id="MDF3638972.1"/>
    </source>
</evidence>
<dbReference type="EMBL" id="JARJGR010000850">
    <property type="protein sequence ID" value="MDF3638972.1"/>
    <property type="molecule type" value="Genomic_DNA"/>
</dbReference>
<dbReference type="Proteomes" id="UP001215180">
    <property type="component" value="Unassembled WGS sequence"/>
</dbReference>
<organism evidence="3 4">
    <name type="scientific">Enterobacter cloacae</name>
    <dbReference type="NCBI Taxonomy" id="550"/>
    <lineage>
        <taxon>Bacteria</taxon>
        <taxon>Pseudomonadati</taxon>
        <taxon>Pseudomonadota</taxon>
        <taxon>Gammaproteobacteria</taxon>
        <taxon>Enterobacterales</taxon>
        <taxon>Enterobacteriaceae</taxon>
        <taxon>Enterobacter</taxon>
        <taxon>Enterobacter cloacae complex</taxon>
    </lineage>
</organism>
<reference evidence="3" key="1">
    <citation type="submission" date="2023-03" db="EMBL/GenBank/DDBJ databases">
        <title>A Study on Prevalence and Characterization of Enterobacter cloacae strains in China.</title>
        <authorList>
            <person name="Zheng Z."/>
        </authorList>
    </citation>
    <scope>NUCLEOTIDE SEQUENCE</scope>
    <source>
        <strain evidence="3">EC77</strain>
    </source>
</reference>
<evidence type="ECO:0000313" key="4">
    <source>
        <dbReference type="Proteomes" id="UP001215180"/>
    </source>
</evidence>
<evidence type="ECO:0000256" key="1">
    <source>
        <dbReference type="SAM" id="MobiDB-lite"/>
    </source>
</evidence>
<comment type="caution">
    <text evidence="3">The sequence shown here is derived from an EMBL/GenBank/DDBJ whole genome shotgun (WGS) entry which is preliminary data.</text>
</comment>
<feature type="region of interest" description="Disordered" evidence="1">
    <location>
        <begin position="1"/>
        <end position="27"/>
    </location>
</feature>
<dbReference type="PANTHER" id="PTHR36251">
    <property type="entry name" value="FELS-1 PROPHAGE HOST SPECIFICITY PROTEIN-RELATED"/>
    <property type="match status" value="1"/>
</dbReference>
<proteinExistence type="predicted"/>
<dbReference type="InterPro" id="IPR053171">
    <property type="entry name" value="Viral_Tip_Attach_Protein"/>
</dbReference>
<feature type="non-terminal residue" evidence="3">
    <location>
        <position position="301"/>
    </location>
</feature>
<accession>A0AAW6NSB1</accession>
<dbReference type="PANTHER" id="PTHR36251:SF2">
    <property type="entry name" value="GIFSY-2 PROPHAGE HOST SPECIFICITY PROTEIN J, PHAGE LAMBDA"/>
    <property type="match status" value="1"/>
</dbReference>
<evidence type="ECO:0000259" key="2">
    <source>
        <dbReference type="Pfam" id="PF24801"/>
    </source>
</evidence>
<dbReference type="AlphaFoldDB" id="A0AAW6NSB1"/>
<gene>
    <name evidence="3" type="ORF">P3S46_17335</name>
</gene>
<protein>
    <submittedName>
        <fullName evidence="3">Host specificity protein</fullName>
    </submittedName>
</protein>
<dbReference type="Pfam" id="PF24801">
    <property type="entry name" value="FNIII-A_GpJ"/>
    <property type="match status" value="1"/>
</dbReference>